<accession>A0A3M7QHD3</accession>
<dbReference type="AlphaFoldDB" id="A0A3M7QHD3"/>
<dbReference type="Proteomes" id="UP000276133">
    <property type="component" value="Unassembled WGS sequence"/>
</dbReference>
<sequence>MFCLGTLLMEAGAEKFNSNESVVFDFDPTWFKYFDLRFLIEKGSPEFSFSIILNAWQVT</sequence>
<organism evidence="1 2">
    <name type="scientific">Brachionus plicatilis</name>
    <name type="common">Marine rotifer</name>
    <name type="synonym">Brachionus muelleri</name>
    <dbReference type="NCBI Taxonomy" id="10195"/>
    <lineage>
        <taxon>Eukaryota</taxon>
        <taxon>Metazoa</taxon>
        <taxon>Spiralia</taxon>
        <taxon>Gnathifera</taxon>
        <taxon>Rotifera</taxon>
        <taxon>Eurotatoria</taxon>
        <taxon>Monogononta</taxon>
        <taxon>Pseudotrocha</taxon>
        <taxon>Ploima</taxon>
        <taxon>Brachionidae</taxon>
        <taxon>Brachionus</taxon>
    </lineage>
</organism>
<proteinExistence type="predicted"/>
<keyword evidence="2" id="KW-1185">Reference proteome</keyword>
<evidence type="ECO:0000313" key="1">
    <source>
        <dbReference type="EMBL" id="RNA10857.1"/>
    </source>
</evidence>
<dbReference type="EMBL" id="REGN01006099">
    <property type="protein sequence ID" value="RNA10857.1"/>
    <property type="molecule type" value="Genomic_DNA"/>
</dbReference>
<protein>
    <submittedName>
        <fullName evidence="1">Uncharacterized protein</fullName>
    </submittedName>
</protein>
<reference evidence="1 2" key="1">
    <citation type="journal article" date="2018" name="Sci. Rep.">
        <title>Genomic signatures of local adaptation to the degree of environmental predictability in rotifers.</title>
        <authorList>
            <person name="Franch-Gras L."/>
            <person name="Hahn C."/>
            <person name="Garcia-Roger E.M."/>
            <person name="Carmona M.J."/>
            <person name="Serra M."/>
            <person name="Gomez A."/>
        </authorList>
    </citation>
    <scope>NUCLEOTIDE SEQUENCE [LARGE SCALE GENOMIC DNA]</scope>
    <source>
        <strain evidence="1">HYR1</strain>
    </source>
</reference>
<evidence type="ECO:0000313" key="2">
    <source>
        <dbReference type="Proteomes" id="UP000276133"/>
    </source>
</evidence>
<name>A0A3M7QHD3_BRAPC</name>
<comment type="caution">
    <text evidence="1">The sequence shown here is derived from an EMBL/GenBank/DDBJ whole genome shotgun (WGS) entry which is preliminary data.</text>
</comment>
<gene>
    <name evidence="1" type="ORF">BpHYR1_053429</name>
</gene>